<evidence type="ECO:0000256" key="9">
    <source>
        <dbReference type="ARBA" id="ARBA00022741"/>
    </source>
</evidence>
<comment type="function">
    <text evidence="1">This is one of the chains of the nonenzymatic component (CF(0) subunit) of the mitochondrial ATPase complex.</text>
</comment>
<evidence type="ECO:0000256" key="6">
    <source>
        <dbReference type="ARBA" id="ARBA00022448"/>
    </source>
</evidence>
<keyword evidence="11" id="KW-0067">ATP-binding</keyword>
<dbReference type="RefSeq" id="NP_689384.1">
    <property type="nucleotide sequence ID" value="NC_004118.1"/>
</dbReference>
<evidence type="ECO:0000256" key="3">
    <source>
        <dbReference type="ARBA" id="ARBA00010946"/>
    </source>
</evidence>
<keyword evidence="9" id="KW-0547">Nucleotide-binding</keyword>
<evidence type="ECO:0000256" key="13">
    <source>
        <dbReference type="ARBA" id="ARBA00022989"/>
    </source>
</evidence>
<keyword evidence="10" id="KW-0375">Hydrogen ion transport</keyword>
<evidence type="ECO:0000256" key="7">
    <source>
        <dbReference type="ARBA" id="ARBA00022547"/>
    </source>
</evidence>
<dbReference type="InterPro" id="IPR044975">
    <property type="entry name" value="YMF19-like"/>
</dbReference>
<keyword evidence="22" id="KW-0378">Hydrolase</keyword>
<evidence type="ECO:0000256" key="15">
    <source>
        <dbReference type="ARBA" id="ARBA00023128"/>
    </source>
</evidence>
<gene>
    <name evidence="22" type="primary">atp8</name>
</gene>
<evidence type="ECO:0000256" key="19">
    <source>
        <dbReference type="ARBA" id="ARBA00048383"/>
    </source>
</evidence>
<dbReference type="EC" id="7.1.2.2" evidence="5"/>
<geneLocation type="mitochondrion" evidence="22"/>
<dbReference type="GeneID" id="860594"/>
<organism evidence="22">
    <name type="scientific">Chaetosphaeridium globosum</name>
    <name type="common">Charophycean green alga</name>
    <name type="synonym">Herposteiron globosum</name>
    <dbReference type="NCBI Taxonomy" id="96477"/>
    <lineage>
        <taxon>Eukaryota</taxon>
        <taxon>Viridiplantae</taxon>
        <taxon>Streptophyta</taxon>
        <taxon>Coleochaetophyceae</taxon>
        <taxon>Coleochaetales</taxon>
        <taxon>Chaetosphaeridiaceae</taxon>
        <taxon>Chaetosphaeridium</taxon>
    </lineage>
</organism>
<dbReference type="GO" id="GO:1902600">
    <property type="term" value="P:proton transmembrane transport"/>
    <property type="evidence" value="ECO:0007669"/>
    <property type="project" value="UniProtKB-KW"/>
</dbReference>
<dbReference type="GO" id="GO:0031966">
    <property type="term" value="C:mitochondrial membrane"/>
    <property type="evidence" value="ECO:0007669"/>
    <property type="project" value="UniProtKB-SubCell"/>
</dbReference>
<reference evidence="22" key="1">
    <citation type="journal article" date="2002" name="Proc. Natl. Acad. Sci. U.S.A.">
        <title>The chloroplast and mitochondrial genome sequences of the charophyte Chaetosphaeridium globosum: insights into the timing of the events that restructured organelle DNAs within the green algal lineage that led to land plants.</title>
        <authorList>
            <person name="Turmel M."/>
            <person name="Otis C."/>
            <person name="Lemieux C."/>
        </authorList>
    </citation>
    <scope>NUCLEOTIDE SEQUENCE</scope>
</reference>
<comment type="subcellular location">
    <subcellularLocation>
        <location evidence="2">Mitochondrion membrane</location>
        <topology evidence="2">Single-pass membrane protein</topology>
    </subcellularLocation>
</comment>
<dbReference type="PANTHER" id="PTHR36816:SF1">
    <property type="entry name" value="ATP SYNTHASE PROTEIN YMF19"/>
    <property type="match status" value="1"/>
</dbReference>
<name>Q8M1D7_CHAGL</name>
<evidence type="ECO:0000259" key="21">
    <source>
        <dbReference type="Pfam" id="PF02326"/>
    </source>
</evidence>
<dbReference type="GO" id="GO:0005524">
    <property type="term" value="F:ATP binding"/>
    <property type="evidence" value="ECO:0007669"/>
    <property type="project" value="UniProtKB-KW"/>
</dbReference>
<proteinExistence type="inferred from homology"/>
<dbReference type="GO" id="GO:0016787">
    <property type="term" value="F:hydrolase activity"/>
    <property type="evidence" value="ECO:0007669"/>
    <property type="project" value="UniProtKB-KW"/>
</dbReference>
<dbReference type="InterPro" id="IPR003319">
    <property type="entry name" value="YMF19-like_N"/>
</dbReference>
<evidence type="ECO:0000256" key="5">
    <source>
        <dbReference type="ARBA" id="ARBA00012473"/>
    </source>
</evidence>
<comment type="catalytic activity">
    <reaction evidence="19">
        <text>ATP + H2O + 4 H(+)(in) = ADP + phosphate + 5 H(+)(out)</text>
        <dbReference type="Rhea" id="RHEA:57720"/>
        <dbReference type="ChEBI" id="CHEBI:15377"/>
        <dbReference type="ChEBI" id="CHEBI:15378"/>
        <dbReference type="ChEBI" id="CHEBI:30616"/>
        <dbReference type="ChEBI" id="CHEBI:43474"/>
        <dbReference type="ChEBI" id="CHEBI:456216"/>
        <dbReference type="EC" id="7.1.2.2"/>
    </reaction>
</comment>
<keyword evidence="13 20" id="KW-1133">Transmembrane helix</keyword>
<evidence type="ECO:0000256" key="11">
    <source>
        <dbReference type="ARBA" id="ARBA00022840"/>
    </source>
</evidence>
<accession>Q8M1D7</accession>
<keyword evidence="17" id="KW-0066">ATP synthesis</keyword>
<keyword evidence="16 20" id="KW-0472">Membrane</keyword>
<evidence type="ECO:0000313" key="22">
    <source>
        <dbReference type="EMBL" id="AAM96598.1"/>
    </source>
</evidence>
<evidence type="ECO:0000256" key="16">
    <source>
        <dbReference type="ARBA" id="ARBA00023136"/>
    </source>
</evidence>
<keyword evidence="14" id="KW-0406">Ion transport</keyword>
<evidence type="ECO:0000256" key="17">
    <source>
        <dbReference type="ARBA" id="ARBA00023310"/>
    </source>
</evidence>
<feature type="domain" description="ATP synthase YMF19-like N-terminal" evidence="21">
    <location>
        <begin position="2"/>
        <end position="77"/>
    </location>
</feature>
<protein>
    <recommendedName>
        <fullName evidence="5">H(+)-transporting two-sector ATPase</fullName>
        <ecNumber evidence="5">7.1.2.2</ecNumber>
    </recommendedName>
    <alternativeName>
        <fullName evidence="18">Mitochondrial protein YMF19</fullName>
    </alternativeName>
</protein>
<evidence type="ECO:0000256" key="18">
    <source>
        <dbReference type="ARBA" id="ARBA00030649"/>
    </source>
</evidence>
<sequence length="146" mass="16386">MPQLDQFTYLTQYFWLCLSFFSFYVLLCSSGLPKISRILKLRSLLSTNSVTVLGTPPSDSLVSKSLASGANYLQSSISSASKWCNDCVHNLNETQLLVLNRNFLSSIGEIGVSQVMKKNTYEQLAHSDFALSKMFLLRIKTKNKKS</sequence>
<feature type="transmembrane region" description="Helical" evidence="20">
    <location>
        <begin position="12"/>
        <end position="32"/>
    </location>
</feature>
<dbReference type="AlphaFoldDB" id="Q8M1D7"/>
<dbReference type="PANTHER" id="PTHR36816">
    <property type="entry name" value="ATP SYNTHASE PROTEIN YMF19"/>
    <property type="match status" value="1"/>
</dbReference>
<comment type="similarity">
    <text evidence="3">Belongs to the ATPase protein YMF19 family.</text>
</comment>
<evidence type="ECO:0000256" key="8">
    <source>
        <dbReference type="ARBA" id="ARBA00022692"/>
    </source>
</evidence>
<dbReference type="EMBL" id="AF494279">
    <property type="protein sequence ID" value="AAM96598.1"/>
    <property type="molecule type" value="Genomic_DNA"/>
</dbReference>
<evidence type="ECO:0000256" key="14">
    <source>
        <dbReference type="ARBA" id="ARBA00023065"/>
    </source>
</evidence>
<evidence type="ECO:0000256" key="20">
    <source>
        <dbReference type="SAM" id="Phobius"/>
    </source>
</evidence>
<dbReference type="Pfam" id="PF02326">
    <property type="entry name" value="YMF19"/>
    <property type="match status" value="1"/>
</dbReference>
<keyword evidence="12" id="KW-1278">Translocase</keyword>
<evidence type="ECO:0000256" key="10">
    <source>
        <dbReference type="ARBA" id="ARBA00022781"/>
    </source>
</evidence>
<evidence type="ECO:0000256" key="12">
    <source>
        <dbReference type="ARBA" id="ARBA00022967"/>
    </source>
</evidence>
<keyword evidence="6" id="KW-0813">Transport</keyword>
<dbReference type="GO" id="GO:0045259">
    <property type="term" value="C:proton-transporting ATP synthase complex"/>
    <property type="evidence" value="ECO:0007669"/>
    <property type="project" value="UniProtKB-KW"/>
</dbReference>
<evidence type="ECO:0000256" key="4">
    <source>
        <dbReference type="ARBA" id="ARBA00011648"/>
    </source>
</evidence>
<evidence type="ECO:0000256" key="2">
    <source>
        <dbReference type="ARBA" id="ARBA00004304"/>
    </source>
</evidence>
<comment type="subunit">
    <text evidence="4">F-type ATPases have 2 components, CF(1) - the catalytic core - and CF(0) - the membrane proton channel. CF(1) has five subunits: alpha(3), beta(3), gamma(1), delta(1), epsilon(1). CF(0) has three main subunits: a, b and c.</text>
</comment>
<keyword evidence="7" id="KW-0138">CF(0)</keyword>
<evidence type="ECO:0000256" key="1">
    <source>
        <dbReference type="ARBA" id="ARBA00003096"/>
    </source>
</evidence>
<keyword evidence="8 20" id="KW-0812">Transmembrane</keyword>
<dbReference type="GO" id="GO:0006754">
    <property type="term" value="P:ATP biosynthetic process"/>
    <property type="evidence" value="ECO:0007669"/>
    <property type="project" value="UniProtKB-KW"/>
</dbReference>
<keyword evidence="15 22" id="KW-0496">Mitochondrion</keyword>